<dbReference type="Pfam" id="PF04535">
    <property type="entry name" value="CASP_dom"/>
    <property type="match status" value="1"/>
</dbReference>
<feature type="transmembrane region" description="Helical" evidence="8">
    <location>
        <begin position="154"/>
        <end position="175"/>
    </location>
</feature>
<comment type="subunit">
    <text evidence="3 8">Homodimer and heterodimers.</text>
</comment>
<sequence length="197" mass="20681">MAVAKLAATSGKSSKILLGLRVLAFLATLSAAIVMGLNKETKTFVVGNVGNTPIKATFTAKFQHTPAFVYFVVANAMVSFHNLLMIALQLFGGKTELTGFRLLSIAILDMLNVTLLSAAANTAAFMAEVGKNGNKHARWDKICDRFATYCDHGAGALIAAFAGVVLMLIISAVSISRLVQPNKCSISTTAASTSVVP</sequence>
<feature type="transmembrane region" description="Helical" evidence="8">
    <location>
        <begin position="67"/>
        <end position="88"/>
    </location>
</feature>
<evidence type="ECO:0000256" key="3">
    <source>
        <dbReference type="ARBA" id="ARBA00011489"/>
    </source>
</evidence>
<dbReference type="EMBL" id="QGKX02002183">
    <property type="protein sequence ID" value="KAF3484843.1"/>
    <property type="molecule type" value="Genomic_DNA"/>
</dbReference>
<feature type="transmembrane region" description="Helical" evidence="8">
    <location>
        <begin position="100"/>
        <end position="120"/>
    </location>
</feature>
<name>A0A8S9MQM6_BRACR</name>
<comment type="caution">
    <text evidence="8">Lacks conserved residue(s) required for the propagation of feature annotation.</text>
</comment>
<dbReference type="GO" id="GO:0005886">
    <property type="term" value="C:plasma membrane"/>
    <property type="evidence" value="ECO:0007669"/>
    <property type="project" value="UniProtKB-SubCell"/>
</dbReference>
<comment type="subcellular location">
    <subcellularLocation>
        <location evidence="1 8">Cell membrane</location>
        <topology evidence="1 8">Multi-pass membrane protein</topology>
    </subcellularLocation>
</comment>
<dbReference type="PANTHER" id="PTHR36488">
    <property type="entry name" value="CASP-LIKE PROTEIN 1U1"/>
    <property type="match status" value="1"/>
</dbReference>
<dbReference type="InterPro" id="IPR044173">
    <property type="entry name" value="CASPL"/>
</dbReference>
<evidence type="ECO:0000256" key="1">
    <source>
        <dbReference type="ARBA" id="ARBA00004651"/>
    </source>
</evidence>
<dbReference type="PANTHER" id="PTHR36488:SF8">
    <property type="entry name" value="CASP-LIKE PROTEIN 1U1"/>
    <property type="match status" value="1"/>
</dbReference>
<accession>A0A8S9MQM6</accession>
<proteinExistence type="inferred from homology"/>
<evidence type="ECO:0000259" key="9">
    <source>
        <dbReference type="Pfam" id="PF04535"/>
    </source>
</evidence>
<keyword evidence="4 8" id="KW-1003">Cell membrane</keyword>
<organism evidence="10 11">
    <name type="scientific">Brassica cretica</name>
    <name type="common">Mustard</name>
    <dbReference type="NCBI Taxonomy" id="69181"/>
    <lineage>
        <taxon>Eukaryota</taxon>
        <taxon>Viridiplantae</taxon>
        <taxon>Streptophyta</taxon>
        <taxon>Embryophyta</taxon>
        <taxon>Tracheophyta</taxon>
        <taxon>Spermatophyta</taxon>
        <taxon>Magnoliopsida</taxon>
        <taxon>eudicotyledons</taxon>
        <taxon>Gunneridae</taxon>
        <taxon>Pentapetalae</taxon>
        <taxon>rosids</taxon>
        <taxon>malvids</taxon>
        <taxon>Brassicales</taxon>
        <taxon>Brassicaceae</taxon>
        <taxon>Brassiceae</taxon>
        <taxon>Brassica</taxon>
    </lineage>
</organism>
<dbReference type="InterPro" id="IPR006702">
    <property type="entry name" value="CASP_dom"/>
</dbReference>
<evidence type="ECO:0000256" key="8">
    <source>
        <dbReference type="RuleBase" id="RU361233"/>
    </source>
</evidence>
<reference evidence="10" key="1">
    <citation type="submission" date="2019-12" db="EMBL/GenBank/DDBJ databases">
        <title>Genome sequencing and annotation of Brassica cretica.</title>
        <authorList>
            <person name="Studholme D.J."/>
            <person name="Sarris P."/>
        </authorList>
    </citation>
    <scope>NUCLEOTIDE SEQUENCE</scope>
    <source>
        <strain evidence="10">PFS-109/04</strain>
        <tissue evidence="10">Leaf</tissue>
    </source>
</reference>
<evidence type="ECO:0000313" key="10">
    <source>
        <dbReference type="EMBL" id="KAF3484843.1"/>
    </source>
</evidence>
<gene>
    <name evidence="10" type="ORF">F2Q69_00055249</name>
</gene>
<comment type="caution">
    <text evidence="10">The sequence shown here is derived from an EMBL/GenBank/DDBJ whole genome shotgun (WGS) entry which is preliminary data.</text>
</comment>
<evidence type="ECO:0000256" key="7">
    <source>
        <dbReference type="ARBA" id="ARBA00023136"/>
    </source>
</evidence>
<dbReference type="InterPro" id="IPR006459">
    <property type="entry name" value="CASP/CASPL"/>
</dbReference>
<keyword evidence="7 8" id="KW-0472">Membrane</keyword>
<comment type="similarity">
    <text evidence="2 8">Belongs to the Casparian strip membrane proteins (CASP) family.</text>
</comment>
<dbReference type="NCBIfam" id="TIGR01569">
    <property type="entry name" value="A_tha_TIGR01569"/>
    <property type="match status" value="1"/>
</dbReference>
<dbReference type="Proteomes" id="UP000712600">
    <property type="component" value="Unassembled WGS sequence"/>
</dbReference>
<protein>
    <recommendedName>
        <fullName evidence="8">CASP-like protein</fullName>
    </recommendedName>
</protein>
<feature type="domain" description="Casparian strip membrane protein" evidence="9">
    <location>
        <begin position="12"/>
        <end position="166"/>
    </location>
</feature>
<keyword evidence="6 8" id="KW-1133">Transmembrane helix</keyword>
<dbReference type="AlphaFoldDB" id="A0A8S9MQM6"/>
<keyword evidence="5 8" id="KW-0812">Transmembrane</keyword>
<evidence type="ECO:0000256" key="4">
    <source>
        <dbReference type="ARBA" id="ARBA00022475"/>
    </source>
</evidence>
<evidence type="ECO:0000256" key="6">
    <source>
        <dbReference type="ARBA" id="ARBA00022989"/>
    </source>
</evidence>
<evidence type="ECO:0000256" key="5">
    <source>
        <dbReference type="ARBA" id="ARBA00022692"/>
    </source>
</evidence>
<evidence type="ECO:0000256" key="2">
    <source>
        <dbReference type="ARBA" id="ARBA00007651"/>
    </source>
</evidence>
<evidence type="ECO:0000313" key="11">
    <source>
        <dbReference type="Proteomes" id="UP000712600"/>
    </source>
</evidence>